<dbReference type="Gene3D" id="3.90.70.10">
    <property type="entry name" value="Cysteine proteinases"/>
    <property type="match status" value="1"/>
</dbReference>
<name>A0A3S5BX33_9PLAT</name>
<dbReference type="EMBL" id="CAAALY010291436">
    <property type="protein sequence ID" value="VEL44186.1"/>
    <property type="molecule type" value="Genomic_DNA"/>
</dbReference>
<evidence type="ECO:0000313" key="1">
    <source>
        <dbReference type="EMBL" id="VEL44186.1"/>
    </source>
</evidence>
<dbReference type="AlphaFoldDB" id="A0A3S5BX33"/>
<dbReference type="Proteomes" id="UP000784294">
    <property type="component" value="Unassembled WGS sequence"/>
</dbReference>
<evidence type="ECO:0008006" key="3">
    <source>
        <dbReference type="Google" id="ProtNLM"/>
    </source>
</evidence>
<gene>
    <name evidence="1" type="ORF">PXEA_LOCUS37626</name>
</gene>
<keyword evidence="2" id="KW-1185">Reference proteome</keyword>
<reference evidence="1" key="1">
    <citation type="submission" date="2018-11" db="EMBL/GenBank/DDBJ databases">
        <authorList>
            <consortium name="Pathogen Informatics"/>
        </authorList>
    </citation>
    <scope>NUCLEOTIDE SEQUENCE</scope>
</reference>
<evidence type="ECO:0000313" key="2">
    <source>
        <dbReference type="Proteomes" id="UP000784294"/>
    </source>
</evidence>
<organism evidence="1 2">
    <name type="scientific">Protopolystoma xenopodis</name>
    <dbReference type="NCBI Taxonomy" id="117903"/>
    <lineage>
        <taxon>Eukaryota</taxon>
        <taxon>Metazoa</taxon>
        <taxon>Spiralia</taxon>
        <taxon>Lophotrochozoa</taxon>
        <taxon>Platyhelminthes</taxon>
        <taxon>Monogenea</taxon>
        <taxon>Polyopisthocotylea</taxon>
        <taxon>Polystomatidea</taxon>
        <taxon>Polystomatidae</taxon>
        <taxon>Protopolystoma</taxon>
    </lineage>
</organism>
<sequence>MTCDLPPAPLYLDEFKENIIPQVPLGNLLAKFNGLHEKEYRDSTVRRFRLQRLPPYLLLYVKRFVKNIFTLEKNPTIVNFPIKGVDFGELLEPEARATHK</sequence>
<comment type="caution">
    <text evidence="1">The sequence shown here is derived from an EMBL/GenBank/DDBJ whole genome shotgun (WGS) entry which is preliminary data.</text>
</comment>
<proteinExistence type="predicted"/>
<accession>A0A3S5BX33</accession>
<dbReference type="InterPro" id="IPR038765">
    <property type="entry name" value="Papain-like_cys_pep_sf"/>
</dbReference>
<protein>
    <recommendedName>
        <fullName evidence="3">USP domain-containing protein</fullName>
    </recommendedName>
</protein>
<dbReference type="OrthoDB" id="10263353at2759"/>
<dbReference type="SUPFAM" id="SSF54001">
    <property type="entry name" value="Cysteine proteinases"/>
    <property type="match status" value="1"/>
</dbReference>